<feature type="domain" description="RagB/SusD" evidence="6">
    <location>
        <begin position="337"/>
        <end position="575"/>
    </location>
</feature>
<dbReference type="Proteomes" id="UP001181086">
    <property type="component" value="Unassembled WGS sequence"/>
</dbReference>
<dbReference type="GO" id="GO:0009279">
    <property type="term" value="C:cell outer membrane"/>
    <property type="evidence" value="ECO:0007669"/>
    <property type="project" value="UniProtKB-SubCell"/>
</dbReference>
<dbReference type="EMBL" id="JAHOAX010000034">
    <property type="protein sequence ID" value="MBV3125614.1"/>
    <property type="molecule type" value="Genomic_DNA"/>
</dbReference>
<dbReference type="InterPro" id="IPR011990">
    <property type="entry name" value="TPR-like_helical_dom_sf"/>
</dbReference>
<reference evidence="19 20" key="1">
    <citation type="journal article" date="2019" name="Nat. Med.">
        <title>A library of human gut bacterial isolates paired with longitudinal multiomics data enables mechanistic microbiome research.</title>
        <authorList>
            <person name="Poyet M."/>
            <person name="Groussin M."/>
            <person name="Gibbons S.M."/>
            <person name="Avila-Pacheco J."/>
            <person name="Jiang X."/>
            <person name="Kearney S.M."/>
            <person name="Perrotta A.R."/>
            <person name="Berdy B."/>
            <person name="Zhao S."/>
            <person name="Lieberman T.D."/>
            <person name="Swanson P.K."/>
            <person name="Smith M."/>
            <person name="Roesemann S."/>
            <person name="Alexander J.E."/>
            <person name="Rich S.A."/>
            <person name="Livny J."/>
            <person name="Vlamakis H."/>
            <person name="Clish C."/>
            <person name="Bullock K."/>
            <person name="Deik A."/>
            <person name="Scott J."/>
            <person name="Pierce K.A."/>
            <person name="Xavier R.J."/>
            <person name="Alm E.J."/>
        </authorList>
    </citation>
    <scope>NUCLEOTIDE SEQUENCE [LARGE SCALE GENOMIC DNA]</scope>
    <source>
        <strain evidence="10 21">BIOML-A1</strain>
        <strain evidence="11 20">BIOML-A4</strain>
        <strain evidence="9 19">BIOML-A5</strain>
    </source>
</reference>
<proteinExistence type="inferred from homology"/>
<evidence type="ECO:0000313" key="18">
    <source>
        <dbReference type="Proteomes" id="UP000294834"/>
    </source>
</evidence>
<dbReference type="EMBL" id="SLTX01000022">
    <property type="protein sequence ID" value="TDB01772.1"/>
    <property type="molecule type" value="Genomic_DNA"/>
</dbReference>
<evidence type="ECO:0000313" key="8">
    <source>
        <dbReference type="EMBL" id="GKH79768.1"/>
    </source>
</evidence>
<evidence type="ECO:0000313" key="11">
    <source>
        <dbReference type="EMBL" id="KAA5403174.1"/>
    </source>
</evidence>
<dbReference type="Proteomes" id="UP001055104">
    <property type="component" value="Unassembled WGS sequence"/>
</dbReference>
<dbReference type="PROSITE" id="PS51257">
    <property type="entry name" value="PROKAR_LIPOPROTEIN"/>
    <property type="match status" value="1"/>
</dbReference>
<dbReference type="Proteomes" id="UP000294834">
    <property type="component" value="Unassembled WGS sequence"/>
</dbReference>
<evidence type="ECO:0000313" key="21">
    <source>
        <dbReference type="Proteomes" id="UP000481616"/>
    </source>
</evidence>
<dbReference type="EMBL" id="VVZB01000029">
    <property type="protein sequence ID" value="KAA5378950.1"/>
    <property type="molecule type" value="Genomic_DNA"/>
</dbReference>
<reference evidence="14 22" key="3">
    <citation type="submission" date="2019-11" db="EMBL/GenBank/DDBJ databases">
        <title>Complete genome sequence of Bacteroides dorei DSM 17855.</title>
        <authorList>
            <person name="Russell J.T."/>
        </authorList>
    </citation>
    <scope>NUCLEOTIDE SEQUENCE [LARGE SCALE GENOMIC DNA]</scope>
    <source>
        <strain evidence="14 22">DSM 17855</strain>
    </source>
</reference>
<dbReference type="EMBL" id="VVZA01000016">
    <property type="protein sequence ID" value="KAA5403174.1"/>
    <property type="molecule type" value="Genomic_DNA"/>
</dbReference>
<dbReference type="Proteomes" id="UP000441162">
    <property type="component" value="Unassembled WGS sequence"/>
</dbReference>
<dbReference type="Proteomes" id="UP000347681">
    <property type="component" value="Unassembled WGS sequence"/>
</dbReference>
<evidence type="ECO:0000259" key="6">
    <source>
        <dbReference type="Pfam" id="PF07980"/>
    </source>
</evidence>
<dbReference type="KEGG" id="bdo:EL88_22175"/>
<name>A0A076IXW8_9BACT</name>
<evidence type="ECO:0000256" key="4">
    <source>
        <dbReference type="ARBA" id="ARBA00023136"/>
    </source>
</evidence>
<dbReference type="EMBL" id="CP046176">
    <property type="protein sequence ID" value="QJR78324.1"/>
    <property type="molecule type" value="Genomic_DNA"/>
</dbReference>
<evidence type="ECO:0000313" key="13">
    <source>
        <dbReference type="EMBL" id="MDU0271683.1"/>
    </source>
</evidence>
<evidence type="ECO:0000313" key="14">
    <source>
        <dbReference type="EMBL" id="QJR78324.1"/>
    </source>
</evidence>
<reference evidence="13" key="6">
    <citation type="submission" date="2023-10" db="EMBL/GenBank/DDBJ databases">
        <title>Genome of Potential pathogenic bacteria in Crohn's disease.</title>
        <authorList>
            <person name="Rodriguez-Palacios A."/>
        </authorList>
    </citation>
    <scope>NUCLEOTIDE SEQUENCE</scope>
    <source>
        <strain evidence="13">CavFT-hAR62</strain>
    </source>
</reference>
<comment type="similarity">
    <text evidence="2">Belongs to the SusD family.</text>
</comment>
<dbReference type="eggNOG" id="COG0457">
    <property type="taxonomic scope" value="Bacteria"/>
</dbReference>
<evidence type="ECO:0000259" key="7">
    <source>
        <dbReference type="Pfam" id="PF14322"/>
    </source>
</evidence>
<dbReference type="EMBL" id="VVYY01000017">
    <property type="protein sequence ID" value="KAA5395117.1"/>
    <property type="molecule type" value="Genomic_DNA"/>
</dbReference>
<protein>
    <submittedName>
        <fullName evidence="10">RagB/SusD family nutrient uptake outer membrane protein</fullName>
    </submittedName>
    <submittedName>
        <fullName evidence="8">Starch-binding protein</fullName>
    </submittedName>
</protein>
<evidence type="ECO:0000256" key="5">
    <source>
        <dbReference type="ARBA" id="ARBA00023237"/>
    </source>
</evidence>
<dbReference type="Pfam" id="PF14322">
    <property type="entry name" value="SusD-like_3"/>
    <property type="match status" value="1"/>
</dbReference>
<evidence type="ECO:0000256" key="1">
    <source>
        <dbReference type="ARBA" id="ARBA00004442"/>
    </source>
</evidence>
<evidence type="ECO:0000313" key="22">
    <source>
        <dbReference type="Proteomes" id="UP000500949"/>
    </source>
</evidence>
<organism evidence="10 21">
    <name type="scientific">Phocaeicola dorei</name>
    <dbReference type="NCBI Taxonomy" id="357276"/>
    <lineage>
        <taxon>Bacteria</taxon>
        <taxon>Pseudomonadati</taxon>
        <taxon>Bacteroidota</taxon>
        <taxon>Bacteroidia</taxon>
        <taxon>Bacteroidales</taxon>
        <taxon>Bacteroidaceae</taxon>
        <taxon>Phocaeicola</taxon>
    </lineage>
</organism>
<evidence type="ECO:0000313" key="12">
    <source>
        <dbReference type="EMBL" id="MBV3125614.1"/>
    </source>
</evidence>
<dbReference type="Pfam" id="PF07980">
    <property type="entry name" value="SusD_RagB"/>
    <property type="match status" value="1"/>
</dbReference>
<sequence>MKNYIQYLTIGALLMGSLTSCNDFLDREPLDKVTPEKFFSAEADLAAYAINNYKFVTVDDKYGINLFGKDNDTDNQASGTSNSFWIPGEKKVAADRGEWKWEDIRSCNYFFDQVLPRYEEGAITGNQDNVKHYIGEMYVNRAYSYFQLFTKFGDLPIVTTALPDIQGELVEASKRQPRHKVARFIIEDLKKAEDMLLNNPPGGKNRISKNVAYLLHARVALYEATWEKYHRGTAFVPGGSGWPGKDAQGYDADVEINYFLDEAIAASKFVADQMVGNLAENTDTPEGMNASLVSINPYYTMFCDENMEGYKEILMWKKFDESLGVTSNLQMELCRNGGGSGWTRGMVNSFLMRNGLPVYASGSGYNPDWEKEGVVATVQNRDSRLGIFTKKPGDVNYYGDDGTPSICQISLIFGDAGSLATTGYIVKKGKHYSTHMANDHSAGTSGGIVFRGAEAMLIYMEASYEKNGTVDGTADGYWRALRTRAKVDPDYNKTIAATNMLEEAKGDFAAYSHGTMIDPTLYNIRRERRNELCAEAFRWDDLKRWRALDQFKTTPYRTEGMRYWGSVYEEQLKDLCIVNPSTGNMSSPESSVYILPYEKILENNTIAKQKGFLFTPAHYLEPIGVAVFRQTASDPNDFTSSSVYQNPGWKYEASTGAVSVE</sequence>
<comment type="subcellular location">
    <subcellularLocation>
        <location evidence="1">Cell outer membrane</location>
    </subcellularLocation>
</comment>
<evidence type="ECO:0000313" key="19">
    <source>
        <dbReference type="Proteomes" id="UP000347681"/>
    </source>
</evidence>
<dbReference type="Proteomes" id="UP000500949">
    <property type="component" value="Chromosome"/>
</dbReference>
<evidence type="ECO:0000313" key="17">
    <source>
        <dbReference type="EMBL" id="TDB09267.1"/>
    </source>
</evidence>
<dbReference type="KEGG" id="bdh:GV66_02995"/>
<evidence type="ECO:0000313" key="16">
    <source>
        <dbReference type="EMBL" id="TDB02404.1"/>
    </source>
</evidence>
<dbReference type="EMBL" id="BQOB01000001">
    <property type="protein sequence ID" value="GKH79768.1"/>
    <property type="molecule type" value="Genomic_DNA"/>
</dbReference>
<keyword evidence="3" id="KW-0732">Signal</keyword>
<gene>
    <name evidence="8" type="ORF">CE91St7_06520</name>
    <name evidence="17" type="ORF">E1J06_18875</name>
    <name evidence="16" type="ORF">E1J06_25485</name>
    <name evidence="15" type="ORF">E1J06_27035</name>
    <name evidence="11" type="ORF">F2Y51_16225</name>
    <name evidence="10" type="ORF">F2Y58_17200</name>
    <name evidence="9" type="ORF">F2Y61_22450</name>
    <name evidence="14" type="ORF">GKD17_19110</name>
    <name evidence="12" type="ORF">KSU80_20920</name>
    <name evidence="13" type="ORF">RVH45_17670</name>
</gene>
<dbReference type="Gene3D" id="1.25.40.390">
    <property type="match status" value="1"/>
</dbReference>
<dbReference type="InterPro" id="IPR033985">
    <property type="entry name" value="SusD-like_N"/>
</dbReference>
<reference evidence="8" key="5">
    <citation type="submission" date="2022-01" db="EMBL/GenBank/DDBJ databases">
        <title>Novel bile acid biosynthetic pathways are enriched in the microbiome of centenarians.</title>
        <authorList>
            <person name="Sato Y."/>
            <person name="Atarashi K."/>
            <person name="Plichta R.D."/>
            <person name="Arai Y."/>
            <person name="Sasajima S."/>
            <person name="Kearney M.S."/>
            <person name="Suda W."/>
            <person name="Takeshita K."/>
            <person name="Sasaki T."/>
            <person name="Okamoto S."/>
            <person name="Skelly N.A."/>
            <person name="Okamura Y."/>
            <person name="Vlamakis H."/>
            <person name="Li Y."/>
            <person name="Tanoue T."/>
            <person name="Takei H."/>
            <person name="Nittono H."/>
            <person name="Narushima S."/>
            <person name="Irie J."/>
            <person name="Itoh H."/>
            <person name="Moriya K."/>
            <person name="Sugiura Y."/>
            <person name="Suematsu M."/>
            <person name="Moritoki N."/>
            <person name="Shibata S."/>
            <person name="Littman R.D."/>
            <person name="Fischbach A.M."/>
            <person name="Uwamino Y."/>
            <person name="Inoue T."/>
            <person name="Honda A."/>
            <person name="Hattori M."/>
            <person name="Murai T."/>
            <person name="Xavier J.R."/>
            <person name="Hirose N."/>
            <person name="Honda K."/>
        </authorList>
    </citation>
    <scope>NUCLEOTIDE SEQUENCE</scope>
    <source>
        <strain evidence="8">CE91-St7</strain>
    </source>
</reference>
<evidence type="ECO:0000313" key="15">
    <source>
        <dbReference type="EMBL" id="TDB01772.1"/>
    </source>
</evidence>
<dbReference type="Proteomes" id="UP000481616">
    <property type="component" value="Unassembled WGS sequence"/>
</dbReference>
<evidence type="ECO:0000313" key="9">
    <source>
        <dbReference type="EMBL" id="KAA5378950.1"/>
    </source>
</evidence>
<reference evidence="15 18" key="2">
    <citation type="journal article" date="2019" name="Nat. Microbiol.">
        <title>Genomic variation and strain-specific functional adaptation in the human gut microbiome during early life.</title>
        <authorList>
            <person name="Vatanen T."/>
            <person name="Plichta D.R."/>
            <person name="Somani J."/>
            <person name="Munch P.C."/>
            <person name="Arthur T.D."/>
            <person name="Hall A.B."/>
            <person name="Rudolf S."/>
            <person name="Oakeley E.J."/>
            <person name="Ke X."/>
            <person name="Young R.A."/>
            <person name="Haiser H.J."/>
            <person name="Kolde R."/>
            <person name="Yassour M."/>
            <person name="Luopajarvi K."/>
            <person name="Siljander H."/>
            <person name="Virtanen S.M."/>
            <person name="Ilonen J."/>
            <person name="Uibo R."/>
            <person name="Tillmann V."/>
            <person name="Mokurov S."/>
            <person name="Dorshakova N."/>
            <person name="Porter J.A."/>
            <person name="McHardy A.C."/>
            <person name="Lahdesmaki H."/>
            <person name="Vlamakis H."/>
            <person name="Huttenhower C."/>
            <person name="Knip M."/>
            <person name="Xavier R.J."/>
        </authorList>
    </citation>
    <scope>NUCLEOTIDE SEQUENCE [LARGE SCALE GENOMIC DNA]</scope>
    <source>
        <strain evidence="15 18">RJX1052</strain>
    </source>
</reference>
<dbReference type="InterPro" id="IPR012944">
    <property type="entry name" value="SusD_RagB_dom"/>
</dbReference>
<dbReference type="SUPFAM" id="SSF48452">
    <property type="entry name" value="TPR-like"/>
    <property type="match status" value="1"/>
</dbReference>
<feature type="domain" description="SusD-like N-terminal" evidence="7">
    <location>
        <begin position="23"/>
        <end position="221"/>
    </location>
</feature>
<dbReference type="EMBL" id="SLTX01000007">
    <property type="protein sequence ID" value="TDB02404.1"/>
    <property type="molecule type" value="Genomic_DNA"/>
</dbReference>
<dbReference type="Proteomes" id="UP000777173">
    <property type="component" value="Unassembled WGS sequence"/>
</dbReference>
<evidence type="ECO:0000256" key="3">
    <source>
        <dbReference type="ARBA" id="ARBA00022729"/>
    </source>
</evidence>
<dbReference type="GeneID" id="93448781"/>
<evidence type="ECO:0000313" key="10">
    <source>
        <dbReference type="EMBL" id="KAA5395117.1"/>
    </source>
</evidence>
<keyword evidence="5" id="KW-0998">Cell outer membrane</keyword>
<reference evidence="12" key="4">
    <citation type="submission" date="2021-06" db="EMBL/GenBank/DDBJ databases">
        <title>Collection of gut derived symbiotic bacterial strains cultured from healthy donors.</title>
        <authorList>
            <person name="Lin H."/>
            <person name="Littmann E."/>
            <person name="Pamer E.G."/>
        </authorList>
    </citation>
    <scope>NUCLEOTIDE SEQUENCE</scope>
    <source>
        <strain evidence="12">MSK.5.10</strain>
    </source>
</reference>
<dbReference type="EMBL" id="JAWDEV010000012">
    <property type="protein sequence ID" value="MDU0271683.1"/>
    <property type="molecule type" value="Genomic_DNA"/>
</dbReference>
<evidence type="ECO:0000313" key="20">
    <source>
        <dbReference type="Proteomes" id="UP000441162"/>
    </source>
</evidence>
<dbReference type="AlphaFoldDB" id="A0A076IXW8"/>
<accession>A0A076IXW8</accession>
<keyword evidence="4" id="KW-0472">Membrane</keyword>
<dbReference type="EMBL" id="SLTX01000001">
    <property type="protein sequence ID" value="TDB09267.1"/>
    <property type="molecule type" value="Genomic_DNA"/>
</dbReference>
<dbReference type="RefSeq" id="WP_005845767.1">
    <property type="nucleotide sequence ID" value="NZ_BAABZF010000001.1"/>
</dbReference>
<evidence type="ECO:0000256" key="2">
    <source>
        <dbReference type="ARBA" id="ARBA00006275"/>
    </source>
</evidence>